<evidence type="ECO:0008006" key="3">
    <source>
        <dbReference type="Google" id="ProtNLM"/>
    </source>
</evidence>
<dbReference type="SUPFAM" id="SSF56219">
    <property type="entry name" value="DNase I-like"/>
    <property type="match status" value="1"/>
</dbReference>
<reference evidence="1 2" key="1">
    <citation type="journal article" date="2017" name="Mol. Plant">
        <title>The Genome of Medicinal Plant Macleaya cordata Provides New Insights into Benzylisoquinoline Alkaloids Metabolism.</title>
        <authorList>
            <person name="Liu X."/>
            <person name="Liu Y."/>
            <person name="Huang P."/>
            <person name="Ma Y."/>
            <person name="Qing Z."/>
            <person name="Tang Q."/>
            <person name="Cao H."/>
            <person name="Cheng P."/>
            <person name="Zheng Y."/>
            <person name="Yuan Z."/>
            <person name="Zhou Y."/>
            <person name="Liu J."/>
            <person name="Tang Z."/>
            <person name="Zhuo Y."/>
            <person name="Zhang Y."/>
            <person name="Yu L."/>
            <person name="Huang J."/>
            <person name="Yang P."/>
            <person name="Peng Q."/>
            <person name="Zhang J."/>
            <person name="Jiang W."/>
            <person name="Zhang Z."/>
            <person name="Lin K."/>
            <person name="Ro D.K."/>
            <person name="Chen X."/>
            <person name="Xiong X."/>
            <person name="Shang Y."/>
            <person name="Huang S."/>
            <person name="Zeng J."/>
        </authorList>
    </citation>
    <scope>NUCLEOTIDE SEQUENCE [LARGE SCALE GENOMIC DNA]</scope>
    <source>
        <strain evidence="2">cv. BLH2017</strain>
        <tissue evidence="1">Root</tissue>
    </source>
</reference>
<keyword evidence="2" id="KW-1185">Reference proteome</keyword>
<gene>
    <name evidence="1" type="ORF">BVC80_7499g4</name>
</gene>
<dbReference type="Proteomes" id="UP000195402">
    <property type="component" value="Unassembled WGS sequence"/>
</dbReference>
<dbReference type="AlphaFoldDB" id="A0A200Q827"/>
<dbReference type="EMBL" id="MVGT01002764">
    <property type="protein sequence ID" value="OVA06633.1"/>
    <property type="molecule type" value="Genomic_DNA"/>
</dbReference>
<dbReference type="OMA" id="VYGHIGF"/>
<proteinExistence type="predicted"/>
<dbReference type="PANTHER" id="PTHR33710:SF71">
    <property type="entry name" value="ENDONUCLEASE_EXONUCLEASE_PHOSPHATASE DOMAIN-CONTAINING PROTEIN"/>
    <property type="match status" value="1"/>
</dbReference>
<evidence type="ECO:0000313" key="1">
    <source>
        <dbReference type="EMBL" id="OVA06633.1"/>
    </source>
</evidence>
<accession>A0A200Q827</accession>
<comment type="caution">
    <text evidence="1">The sequence shown here is derived from an EMBL/GenBank/DDBJ whole genome shotgun (WGS) entry which is preliminary data.</text>
</comment>
<dbReference type="PANTHER" id="PTHR33710">
    <property type="entry name" value="BNAC02G09200D PROTEIN"/>
    <property type="match status" value="1"/>
</dbReference>
<name>A0A200Q827_MACCD</name>
<protein>
    <recommendedName>
        <fullName evidence="3">Endonuclease/exonuclease/phosphatase</fullName>
    </recommendedName>
</protein>
<organism evidence="1 2">
    <name type="scientific">Macleaya cordata</name>
    <name type="common">Five-seeded plume-poppy</name>
    <name type="synonym">Bocconia cordata</name>
    <dbReference type="NCBI Taxonomy" id="56857"/>
    <lineage>
        <taxon>Eukaryota</taxon>
        <taxon>Viridiplantae</taxon>
        <taxon>Streptophyta</taxon>
        <taxon>Embryophyta</taxon>
        <taxon>Tracheophyta</taxon>
        <taxon>Spermatophyta</taxon>
        <taxon>Magnoliopsida</taxon>
        <taxon>Ranunculales</taxon>
        <taxon>Papaveraceae</taxon>
        <taxon>Papaveroideae</taxon>
        <taxon>Macleaya</taxon>
    </lineage>
</organism>
<dbReference type="Gene3D" id="3.60.10.10">
    <property type="entry name" value="Endonuclease/exonuclease/phosphatase"/>
    <property type="match status" value="1"/>
</dbReference>
<dbReference type="InParanoid" id="A0A200Q827"/>
<evidence type="ECO:0000313" key="2">
    <source>
        <dbReference type="Proteomes" id="UP000195402"/>
    </source>
</evidence>
<sequence length="240" mass="27551">MPRDASQSLRDLNFKSGHYSNSLVSGIHAHVLTPNRRELWAEMKIISDLNKSWIAIGDFNCVLRNDEKKGGLPPRPCNNQVGGRRILCKLDRVLYNQLWLNNNGTWSYKALSRAKSDHSPIIGSTKSVPKPKNAPFRFQNMWIAHNKFLEVVSKSWTGFISGNPASRFAYKLKRLKDNLKQWNSAVFGNINTKISEMEARVKLAMNVLDEDPDDLEKLSHLLYLQREFDCIALQYDTFLN</sequence>
<dbReference type="InterPro" id="IPR036691">
    <property type="entry name" value="Endo/exonu/phosph_ase_sf"/>
</dbReference>
<dbReference type="OrthoDB" id="1748181at2759"/>